<protein>
    <recommendedName>
        <fullName evidence="7">GrpE protein homolog</fullName>
    </recommendedName>
</protein>
<sequence>MATHLLRCSRNRFCCLGRIQSFISKINEGPLPYSTAAKHRSSGDDCHGDDGADEPTRSVTNIEQLELRASRLGEQVQSLNEKYKKALSDSDMVRRRTQKFVEDAKLFGIQSFCRDLVEVADLLELERLEAAFSKHGLEKMLLVGGRYDPHQHQIVCHIAAPGVEPGAVAVVKQEGYRLHGRTVRHARVGIAMATQAQ</sequence>
<organism evidence="5 6">
    <name type="scientific">Conger conger</name>
    <name type="common">Conger eel</name>
    <name type="synonym">Muraena conger</name>
    <dbReference type="NCBI Taxonomy" id="82655"/>
    <lineage>
        <taxon>Eukaryota</taxon>
        <taxon>Metazoa</taxon>
        <taxon>Chordata</taxon>
        <taxon>Craniata</taxon>
        <taxon>Vertebrata</taxon>
        <taxon>Euteleostomi</taxon>
        <taxon>Actinopterygii</taxon>
        <taxon>Neopterygii</taxon>
        <taxon>Teleostei</taxon>
        <taxon>Anguilliformes</taxon>
        <taxon>Congridae</taxon>
        <taxon>Conger</taxon>
    </lineage>
</organism>
<evidence type="ECO:0000256" key="3">
    <source>
        <dbReference type="SAM" id="Coils"/>
    </source>
</evidence>
<dbReference type="AlphaFoldDB" id="A0A9Q1I4N6"/>
<dbReference type="Gene3D" id="2.30.22.10">
    <property type="entry name" value="Head domain of nucleotide exchange factor GrpE"/>
    <property type="match status" value="1"/>
</dbReference>
<dbReference type="GO" id="GO:0000774">
    <property type="term" value="F:adenyl-nucleotide exchange factor activity"/>
    <property type="evidence" value="ECO:0007669"/>
    <property type="project" value="InterPro"/>
</dbReference>
<dbReference type="GO" id="GO:0042803">
    <property type="term" value="F:protein homodimerization activity"/>
    <property type="evidence" value="ECO:0007669"/>
    <property type="project" value="InterPro"/>
</dbReference>
<feature type="compositionally biased region" description="Basic and acidic residues" evidence="4">
    <location>
        <begin position="41"/>
        <end position="56"/>
    </location>
</feature>
<evidence type="ECO:0008006" key="7">
    <source>
        <dbReference type="Google" id="ProtNLM"/>
    </source>
</evidence>
<dbReference type="EMBL" id="JAFJMO010000003">
    <property type="protein sequence ID" value="KAJ8281533.1"/>
    <property type="molecule type" value="Genomic_DNA"/>
</dbReference>
<evidence type="ECO:0000256" key="2">
    <source>
        <dbReference type="ARBA" id="ARBA00023186"/>
    </source>
</evidence>
<evidence type="ECO:0000313" key="6">
    <source>
        <dbReference type="Proteomes" id="UP001152803"/>
    </source>
</evidence>
<dbReference type="SUPFAM" id="SSF51064">
    <property type="entry name" value="Head domain of nucleotide exchange factor GrpE"/>
    <property type="match status" value="1"/>
</dbReference>
<name>A0A9Q1I4N6_CONCO</name>
<dbReference type="OrthoDB" id="201635at2759"/>
<reference evidence="5" key="1">
    <citation type="journal article" date="2023" name="Science">
        <title>Genome structures resolve the early diversification of teleost fishes.</title>
        <authorList>
            <person name="Parey E."/>
            <person name="Louis A."/>
            <person name="Montfort J."/>
            <person name="Bouchez O."/>
            <person name="Roques C."/>
            <person name="Iampietro C."/>
            <person name="Lluch J."/>
            <person name="Castinel A."/>
            <person name="Donnadieu C."/>
            <person name="Desvignes T."/>
            <person name="Floi Bucao C."/>
            <person name="Jouanno E."/>
            <person name="Wen M."/>
            <person name="Mejri S."/>
            <person name="Dirks R."/>
            <person name="Jansen H."/>
            <person name="Henkel C."/>
            <person name="Chen W.J."/>
            <person name="Zahm M."/>
            <person name="Cabau C."/>
            <person name="Klopp C."/>
            <person name="Thompson A.W."/>
            <person name="Robinson-Rechavi M."/>
            <person name="Braasch I."/>
            <person name="Lecointre G."/>
            <person name="Bobe J."/>
            <person name="Postlethwait J.H."/>
            <person name="Berthelot C."/>
            <person name="Roest Crollius H."/>
            <person name="Guiguen Y."/>
        </authorList>
    </citation>
    <scope>NUCLEOTIDE SEQUENCE</scope>
    <source>
        <strain evidence="5">Concon-B</strain>
    </source>
</reference>
<comment type="caution">
    <text evidence="5">The sequence shown here is derived from an EMBL/GenBank/DDBJ whole genome shotgun (WGS) entry which is preliminary data.</text>
</comment>
<dbReference type="InterPro" id="IPR000740">
    <property type="entry name" value="GrpE"/>
</dbReference>
<feature type="region of interest" description="Disordered" evidence="4">
    <location>
        <begin position="34"/>
        <end position="57"/>
    </location>
</feature>
<dbReference type="Gene3D" id="3.90.20.20">
    <property type="match status" value="1"/>
</dbReference>
<feature type="coiled-coil region" evidence="3">
    <location>
        <begin position="62"/>
        <end position="89"/>
    </location>
</feature>
<dbReference type="GO" id="GO:0051082">
    <property type="term" value="F:unfolded protein binding"/>
    <property type="evidence" value="ECO:0007669"/>
    <property type="project" value="TreeGrafter"/>
</dbReference>
<dbReference type="GO" id="GO:0006457">
    <property type="term" value="P:protein folding"/>
    <property type="evidence" value="ECO:0007669"/>
    <property type="project" value="InterPro"/>
</dbReference>
<dbReference type="GO" id="GO:0030150">
    <property type="term" value="P:protein import into mitochondrial matrix"/>
    <property type="evidence" value="ECO:0007669"/>
    <property type="project" value="TreeGrafter"/>
</dbReference>
<dbReference type="SUPFAM" id="SSF58014">
    <property type="entry name" value="Coiled-coil domain of nucleotide exchange factor GrpE"/>
    <property type="match status" value="1"/>
</dbReference>
<keyword evidence="6" id="KW-1185">Reference proteome</keyword>
<keyword evidence="2" id="KW-0143">Chaperone</keyword>
<dbReference type="GO" id="GO:0001405">
    <property type="term" value="C:PAM complex, Tim23 associated import motor"/>
    <property type="evidence" value="ECO:0007669"/>
    <property type="project" value="TreeGrafter"/>
</dbReference>
<proteinExistence type="inferred from homology"/>
<dbReference type="PANTHER" id="PTHR21237:SF10">
    <property type="entry name" value="GRPE PROTEIN HOMOLOG 2, MITOCHONDRIAL"/>
    <property type="match status" value="1"/>
</dbReference>
<evidence type="ECO:0000313" key="5">
    <source>
        <dbReference type="EMBL" id="KAJ8281533.1"/>
    </source>
</evidence>
<comment type="similarity">
    <text evidence="1">Belongs to the GrpE family.</text>
</comment>
<dbReference type="Pfam" id="PF01025">
    <property type="entry name" value="GrpE"/>
    <property type="match status" value="2"/>
</dbReference>
<evidence type="ECO:0000256" key="1">
    <source>
        <dbReference type="ARBA" id="ARBA00009054"/>
    </source>
</evidence>
<dbReference type="InterPro" id="IPR013805">
    <property type="entry name" value="GrpE_CC"/>
</dbReference>
<dbReference type="GO" id="GO:0051087">
    <property type="term" value="F:protein-folding chaperone binding"/>
    <property type="evidence" value="ECO:0007669"/>
    <property type="project" value="InterPro"/>
</dbReference>
<evidence type="ECO:0000256" key="4">
    <source>
        <dbReference type="SAM" id="MobiDB-lite"/>
    </source>
</evidence>
<keyword evidence="3" id="KW-0175">Coiled coil</keyword>
<dbReference type="CDD" id="cd00446">
    <property type="entry name" value="GrpE"/>
    <property type="match status" value="1"/>
</dbReference>
<dbReference type="Proteomes" id="UP001152803">
    <property type="component" value="Unassembled WGS sequence"/>
</dbReference>
<dbReference type="InterPro" id="IPR009012">
    <property type="entry name" value="GrpE_head"/>
</dbReference>
<accession>A0A9Q1I4N6</accession>
<gene>
    <name evidence="5" type="ORF">COCON_G00040520</name>
</gene>
<dbReference type="PANTHER" id="PTHR21237">
    <property type="entry name" value="GRPE PROTEIN"/>
    <property type="match status" value="1"/>
</dbReference>